<dbReference type="Proteomes" id="UP000008637">
    <property type="component" value="Chromosome"/>
</dbReference>
<protein>
    <submittedName>
        <fullName evidence="1">Uncharacterized protein</fullName>
    </submittedName>
</protein>
<dbReference type="EMBL" id="FR773153">
    <property type="protein sequence ID" value="CBY93289.1"/>
    <property type="molecule type" value="Genomic_DNA"/>
</dbReference>
<organism evidence="1 2">
    <name type="scientific">Mycoplasma haemofelis (strain Langford 1)</name>
    <name type="common">Haemobartonella felis</name>
    <dbReference type="NCBI Taxonomy" id="941640"/>
    <lineage>
        <taxon>Bacteria</taxon>
        <taxon>Bacillati</taxon>
        <taxon>Mycoplasmatota</taxon>
        <taxon>Mollicutes</taxon>
        <taxon>Mycoplasmataceae</taxon>
        <taxon>Mycoplasma</taxon>
    </lineage>
</organism>
<gene>
    <name evidence="1" type="ORF">HF1_12810</name>
</gene>
<evidence type="ECO:0000313" key="1">
    <source>
        <dbReference type="EMBL" id="CBY93289.1"/>
    </source>
</evidence>
<name>E8ZJG8_MYCHL</name>
<reference evidence="1 2" key="1">
    <citation type="journal article" date="2011" name="J. Bacteriol.">
        <title>Complete genome sequence of Mycoplasma haemofelis, a hemotropic mycoplasma.</title>
        <authorList>
            <person name="Barker E.N."/>
            <person name="Helps C.R."/>
            <person name="Peters I.R."/>
            <person name="Darby A.C."/>
            <person name="Radford A.D."/>
            <person name="Tasker S."/>
        </authorList>
    </citation>
    <scope>NUCLEOTIDE SEQUENCE [LARGE SCALE GENOMIC DNA]</scope>
    <source>
        <strain evidence="1 2">Langford 1</strain>
    </source>
</reference>
<dbReference type="KEGG" id="mha:HF1_12810"/>
<evidence type="ECO:0000313" key="2">
    <source>
        <dbReference type="Proteomes" id="UP000008637"/>
    </source>
</evidence>
<dbReference type="HOGENOM" id="CLU_098620_3_0_14"/>
<sequence>MATAATKGLIGLGGLGSLAGGGALAWQQGAFSSSIKNVKDRLLSNGYEILDVNSDKWTEIFKVYKDAGNTKWKFENDEITNNTQDTEIQKLKNKCKEALEKDSSDEKSYSNASKWCVVPRKVESFIDGKSLLNTEENNQDGSKWQKILAKYKDSKKADNKKYAMDGVELEDDAGNTKDASNQKKIRDGCKARREKYHYSLDFEHSLQEVKTWCTEEASK</sequence>
<accession>E8ZJG8</accession>
<proteinExistence type="predicted"/>
<dbReference type="OrthoDB" id="9829314at2"/>
<keyword evidence="2" id="KW-1185">Reference proteome</keyword>
<dbReference type="AlphaFoldDB" id="E8ZJG8"/>